<gene>
    <name evidence="2" type="ORF">NDU88_010859</name>
</gene>
<evidence type="ECO:0000256" key="1">
    <source>
        <dbReference type="SAM" id="MobiDB-lite"/>
    </source>
</evidence>
<proteinExistence type="predicted"/>
<dbReference type="EMBL" id="JANPWB010000009">
    <property type="protein sequence ID" value="KAJ1158165.1"/>
    <property type="molecule type" value="Genomic_DNA"/>
</dbReference>
<name>A0AAV7S4K8_PLEWA</name>
<comment type="caution">
    <text evidence="2">The sequence shown here is derived from an EMBL/GenBank/DDBJ whole genome shotgun (WGS) entry which is preliminary data.</text>
</comment>
<evidence type="ECO:0000313" key="3">
    <source>
        <dbReference type="Proteomes" id="UP001066276"/>
    </source>
</evidence>
<organism evidence="2 3">
    <name type="scientific">Pleurodeles waltl</name>
    <name type="common">Iberian ribbed newt</name>
    <dbReference type="NCBI Taxonomy" id="8319"/>
    <lineage>
        <taxon>Eukaryota</taxon>
        <taxon>Metazoa</taxon>
        <taxon>Chordata</taxon>
        <taxon>Craniata</taxon>
        <taxon>Vertebrata</taxon>
        <taxon>Euteleostomi</taxon>
        <taxon>Amphibia</taxon>
        <taxon>Batrachia</taxon>
        <taxon>Caudata</taxon>
        <taxon>Salamandroidea</taxon>
        <taxon>Salamandridae</taxon>
        <taxon>Pleurodelinae</taxon>
        <taxon>Pleurodeles</taxon>
    </lineage>
</organism>
<reference evidence="2" key="1">
    <citation type="journal article" date="2022" name="bioRxiv">
        <title>Sequencing and chromosome-scale assembly of the giantPleurodeles waltlgenome.</title>
        <authorList>
            <person name="Brown T."/>
            <person name="Elewa A."/>
            <person name="Iarovenko S."/>
            <person name="Subramanian E."/>
            <person name="Araus A.J."/>
            <person name="Petzold A."/>
            <person name="Susuki M."/>
            <person name="Suzuki K.-i.T."/>
            <person name="Hayashi T."/>
            <person name="Toyoda A."/>
            <person name="Oliveira C."/>
            <person name="Osipova E."/>
            <person name="Leigh N.D."/>
            <person name="Simon A."/>
            <person name="Yun M.H."/>
        </authorList>
    </citation>
    <scope>NUCLEOTIDE SEQUENCE</scope>
    <source>
        <strain evidence="2">20211129_DDA</strain>
        <tissue evidence="2">Liver</tissue>
    </source>
</reference>
<dbReference type="Proteomes" id="UP001066276">
    <property type="component" value="Chromosome 5"/>
</dbReference>
<keyword evidence="3" id="KW-1185">Reference proteome</keyword>
<protein>
    <submittedName>
        <fullName evidence="2">Uncharacterized protein</fullName>
    </submittedName>
</protein>
<dbReference type="AlphaFoldDB" id="A0AAV7S4K8"/>
<evidence type="ECO:0000313" key="2">
    <source>
        <dbReference type="EMBL" id="KAJ1158165.1"/>
    </source>
</evidence>
<feature type="compositionally biased region" description="Polar residues" evidence="1">
    <location>
        <begin position="24"/>
        <end position="34"/>
    </location>
</feature>
<sequence length="86" mass="9383">MGHSVPLHRFSHYTVLQAMVRQRTGGQPPTSQYRRNPPQPTIAMTNAERPNALEGKLDDVLLAIAHLTGAQNRHGLLGSGYPECGP</sequence>
<accession>A0AAV7S4K8</accession>
<feature type="region of interest" description="Disordered" evidence="1">
    <location>
        <begin position="22"/>
        <end position="44"/>
    </location>
</feature>